<evidence type="ECO:0000256" key="7">
    <source>
        <dbReference type="SAM" id="Phobius"/>
    </source>
</evidence>
<keyword evidence="2" id="KW-0813">Transport</keyword>
<feature type="transmembrane region" description="Helical" evidence="7">
    <location>
        <begin position="112"/>
        <end position="129"/>
    </location>
</feature>
<dbReference type="InterPro" id="IPR020846">
    <property type="entry name" value="MFS_dom"/>
</dbReference>
<evidence type="ECO:0000259" key="8">
    <source>
        <dbReference type="PROSITE" id="PS50850"/>
    </source>
</evidence>
<dbReference type="NCBIfam" id="TIGR00711">
    <property type="entry name" value="efflux_EmrB"/>
    <property type="match status" value="1"/>
</dbReference>
<feature type="transmembrane region" description="Helical" evidence="7">
    <location>
        <begin position="166"/>
        <end position="187"/>
    </location>
</feature>
<comment type="subcellular location">
    <subcellularLocation>
        <location evidence="1">Cell membrane</location>
        <topology evidence="1">Multi-pass membrane protein</topology>
    </subcellularLocation>
</comment>
<keyword evidence="4 7" id="KW-0812">Transmembrane</keyword>
<keyword evidence="6 7" id="KW-0472">Membrane</keyword>
<feature type="transmembrane region" description="Helical" evidence="7">
    <location>
        <begin position="405"/>
        <end position="423"/>
    </location>
</feature>
<feature type="transmembrane region" description="Helical" evidence="7">
    <location>
        <begin position="79"/>
        <end position="100"/>
    </location>
</feature>
<keyword evidence="5 7" id="KW-1133">Transmembrane helix</keyword>
<feature type="transmembrane region" description="Helical" evidence="7">
    <location>
        <begin position="141"/>
        <end position="160"/>
    </location>
</feature>
<dbReference type="InterPro" id="IPR036259">
    <property type="entry name" value="MFS_trans_sf"/>
</dbReference>
<evidence type="ECO:0000256" key="1">
    <source>
        <dbReference type="ARBA" id="ARBA00004651"/>
    </source>
</evidence>
<feature type="domain" description="Major facilitator superfamily (MFS) profile" evidence="8">
    <location>
        <begin position="13"/>
        <end position="453"/>
    </location>
</feature>
<dbReference type="Gene3D" id="1.20.1250.20">
    <property type="entry name" value="MFS general substrate transporter like domains"/>
    <property type="match status" value="1"/>
</dbReference>
<feature type="transmembrane region" description="Helical" evidence="7">
    <location>
        <begin position="12"/>
        <end position="35"/>
    </location>
</feature>
<feature type="transmembrane region" description="Helical" evidence="7">
    <location>
        <begin position="231"/>
        <end position="248"/>
    </location>
</feature>
<evidence type="ECO:0000256" key="6">
    <source>
        <dbReference type="ARBA" id="ARBA00023136"/>
    </source>
</evidence>
<sequence>MSAPLDDRAKRLALAAAIMGSFVAGLDATAVNVALPAIRDDLGGGLAGQQWVSNAYLLMLGSLILVGGSLGDLFGERRVFAIGVTGFGLASLLCALAPSIEALVLGRVLQGVFGALLTPSALAVIVAAFPPAERGAAIGSWTAWAGIATVIGPLAGGYLVDSVSWRLIFAINVPFVLLTLALIRVAIPAQPPRTEVVHVDWTGAVLTAFGLAGPVLALIRQPEVGWGSAQVWGPGVGGIVLLAAFLVHESRTAHPMLPLGLFRRRNFTVGNLQTFAMYAGLSVTFFFLVLFLQQVAGYDALQAGLATLPTTIVMFVLSKRAGRLADRLGPRIFMGGGPLLAAAGMALLLRLDAQLDYWTDLFPALVVFSLGLSATVAPLTATVLADADEAVAGIASGVNNAIARVAGLLAVAAIGAVVASQFASRLDDRAGALASTPAARAALAEARGSTLSRVDPAVVGAPVAEAVEDASVGAFRVGIGIGAVLVGLGGLLGLVGIRNPRREVRCEDCPGGQLAGQPLAAISAPAPAVADLEPV</sequence>
<dbReference type="AlphaFoldDB" id="A0AAU7B2R1"/>
<feature type="transmembrane region" description="Helical" evidence="7">
    <location>
        <begin position="199"/>
        <end position="219"/>
    </location>
</feature>
<proteinExistence type="predicted"/>
<feature type="transmembrane region" description="Helical" evidence="7">
    <location>
        <begin position="361"/>
        <end position="384"/>
    </location>
</feature>
<dbReference type="PANTHER" id="PTHR42718:SF42">
    <property type="entry name" value="EXPORT PROTEIN"/>
    <property type="match status" value="1"/>
</dbReference>
<evidence type="ECO:0000256" key="3">
    <source>
        <dbReference type="ARBA" id="ARBA00022475"/>
    </source>
</evidence>
<dbReference type="RefSeq" id="WP_354699333.1">
    <property type="nucleotide sequence ID" value="NZ_CP114014.1"/>
</dbReference>
<dbReference type="PROSITE" id="PS50850">
    <property type="entry name" value="MFS"/>
    <property type="match status" value="1"/>
</dbReference>
<evidence type="ECO:0000256" key="4">
    <source>
        <dbReference type="ARBA" id="ARBA00022692"/>
    </source>
</evidence>
<dbReference type="InterPro" id="IPR004638">
    <property type="entry name" value="EmrB-like"/>
</dbReference>
<feature type="transmembrane region" description="Helical" evidence="7">
    <location>
        <begin position="55"/>
        <end position="74"/>
    </location>
</feature>
<dbReference type="GO" id="GO:0022857">
    <property type="term" value="F:transmembrane transporter activity"/>
    <property type="evidence" value="ECO:0007669"/>
    <property type="project" value="InterPro"/>
</dbReference>
<dbReference type="KEGG" id="parq:DSM112329_05046"/>
<dbReference type="Gene3D" id="1.20.1720.10">
    <property type="entry name" value="Multidrug resistance protein D"/>
    <property type="match status" value="1"/>
</dbReference>
<dbReference type="Pfam" id="PF07690">
    <property type="entry name" value="MFS_1"/>
    <property type="match status" value="1"/>
</dbReference>
<keyword evidence="3" id="KW-1003">Cell membrane</keyword>
<gene>
    <name evidence="9" type="primary">stp_5</name>
    <name evidence="9" type="ORF">DSM112329_05046</name>
</gene>
<dbReference type="PANTHER" id="PTHR42718">
    <property type="entry name" value="MAJOR FACILITATOR SUPERFAMILY MULTIDRUG TRANSPORTER MFSC"/>
    <property type="match status" value="1"/>
</dbReference>
<dbReference type="GO" id="GO:0005886">
    <property type="term" value="C:plasma membrane"/>
    <property type="evidence" value="ECO:0007669"/>
    <property type="project" value="UniProtKB-SubCell"/>
</dbReference>
<organism evidence="9">
    <name type="scientific">Paraconexibacter sp. AEG42_29</name>
    <dbReference type="NCBI Taxonomy" id="2997339"/>
    <lineage>
        <taxon>Bacteria</taxon>
        <taxon>Bacillati</taxon>
        <taxon>Actinomycetota</taxon>
        <taxon>Thermoleophilia</taxon>
        <taxon>Solirubrobacterales</taxon>
        <taxon>Paraconexibacteraceae</taxon>
        <taxon>Paraconexibacter</taxon>
    </lineage>
</organism>
<name>A0AAU7B2R1_9ACTN</name>
<reference evidence="9" key="1">
    <citation type="submission" date="2022-12" db="EMBL/GenBank/DDBJ databases">
        <title>Paraconexibacter alkalitolerans sp. nov. and Baekduia alba sp. nov., isolated from soil and emended description of the genera Paraconexibacter (Chun et al., 2020) and Baekduia (An et al., 2020).</title>
        <authorList>
            <person name="Vieira S."/>
            <person name="Huber K.J."/>
            <person name="Geppert A."/>
            <person name="Wolf J."/>
            <person name="Neumann-Schaal M."/>
            <person name="Muesken M."/>
            <person name="Overmann J."/>
        </authorList>
    </citation>
    <scope>NUCLEOTIDE SEQUENCE</scope>
    <source>
        <strain evidence="9">AEG42_29</strain>
    </source>
</reference>
<evidence type="ECO:0000256" key="2">
    <source>
        <dbReference type="ARBA" id="ARBA00022448"/>
    </source>
</evidence>
<feature type="transmembrane region" description="Helical" evidence="7">
    <location>
        <begin position="474"/>
        <end position="495"/>
    </location>
</feature>
<evidence type="ECO:0000313" key="9">
    <source>
        <dbReference type="EMBL" id="XAY08150.1"/>
    </source>
</evidence>
<feature type="transmembrane region" description="Helical" evidence="7">
    <location>
        <begin position="298"/>
        <end position="317"/>
    </location>
</feature>
<feature type="transmembrane region" description="Helical" evidence="7">
    <location>
        <begin position="329"/>
        <end position="349"/>
    </location>
</feature>
<dbReference type="SUPFAM" id="SSF103473">
    <property type="entry name" value="MFS general substrate transporter"/>
    <property type="match status" value="1"/>
</dbReference>
<accession>A0AAU7B2R1</accession>
<dbReference type="EMBL" id="CP114014">
    <property type="protein sequence ID" value="XAY08150.1"/>
    <property type="molecule type" value="Genomic_DNA"/>
</dbReference>
<feature type="transmembrane region" description="Helical" evidence="7">
    <location>
        <begin position="269"/>
        <end position="292"/>
    </location>
</feature>
<protein>
    <submittedName>
        <fullName evidence="9">Multidrug resistance protein Stp</fullName>
    </submittedName>
</protein>
<dbReference type="InterPro" id="IPR011701">
    <property type="entry name" value="MFS"/>
</dbReference>
<evidence type="ECO:0000256" key="5">
    <source>
        <dbReference type="ARBA" id="ARBA00022989"/>
    </source>
</evidence>